<reference evidence="4 5" key="1">
    <citation type="journal article" date="2015" name="Plant Cell">
        <title>Oil accumulation by the oleaginous diatom Fistulifera solaris as revealed by the genome and transcriptome.</title>
        <authorList>
            <person name="Tanaka T."/>
            <person name="Maeda Y."/>
            <person name="Veluchamy A."/>
            <person name="Tanaka M."/>
            <person name="Abida H."/>
            <person name="Marechal E."/>
            <person name="Bowler C."/>
            <person name="Muto M."/>
            <person name="Sunaga Y."/>
            <person name="Tanaka M."/>
            <person name="Yoshino T."/>
            <person name="Taniguchi T."/>
            <person name="Fukuda Y."/>
            <person name="Nemoto M."/>
            <person name="Matsumoto M."/>
            <person name="Wong P.S."/>
            <person name="Aburatani S."/>
            <person name="Fujibuchi W."/>
        </authorList>
    </citation>
    <scope>NUCLEOTIDE SEQUENCE [LARGE SCALE GENOMIC DNA]</scope>
    <source>
        <strain evidence="4 5">JPCC DA0580</strain>
    </source>
</reference>
<dbReference type="Proteomes" id="UP000198406">
    <property type="component" value="Unassembled WGS sequence"/>
</dbReference>
<proteinExistence type="predicted"/>
<dbReference type="Gene3D" id="1.10.472.80">
    <property type="entry name" value="Ypt/Rab-GAP domain of gyp1p, domain 3"/>
    <property type="match status" value="1"/>
</dbReference>
<evidence type="ECO:0000313" key="5">
    <source>
        <dbReference type="Proteomes" id="UP000198406"/>
    </source>
</evidence>
<evidence type="ECO:0000259" key="3">
    <source>
        <dbReference type="Pfam" id="PF00566"/>
    </source>
</evidence>
<sequence length="479" mass="54791">MTAQSRTQQWRQAFGDPLTTLSFAELSQQYPIPQEHNNKQEKETPIESPSSPSTSLDPLTAMYMQDLQQQTDLQTRQLQYRQKRRNSRRLPQEDESLTLPEQRAVSWQILQKDLHRLPDPDAVGCLAHRKQLIAQVLFVWLCHTHTEYQQGMHEVVSFLLYALEVDATETTTSSPASGDFAQTLLDFVSIILPAILPAYESSLQPLTARIIQQVQHYHPGLYPRLQGLPLQLVFCKWIRLLFAREVTDVLALWDVLFPYYSTSLLTACEALCVARLLLHRDWILETSQDDLLHWLMNVAPEESLVEWIPLFSRIVQQAPIDDLLPSTATTTNTTADNNTATNTSSSWTDPLSHAFSQLAMTPARVIHNHHHDTHNTNNNPFSAFKERWVQPSEQLLTQKIHSVSQRLFASTQPAERDYSDPGVTPFRHTSLRDDTAQQMQQALNTVAAYLMEQPHVPVPVQHAMAELQLIQQDLSRQFN</sequence>
<name>A0A1Z5KMJ7_FISSO</name>
<feature type="region of interest" description="Disordered" evidence="2">
    <location>
        <begin position="326"/>
        <end position="346"/>
    </location>
</feature>
<evidence type="ECO:0000256" key="1">
    <source>
        <dbReference type="ARBA" id="ARBA00022468"/>
    </source>
</evidence>
<dbReference type="SUPFAM" id="SSF47923">
    <property type="entry name" value="Ypt/Rab-GAP domain of gyp1p"/>
    <property type="match status" value="2"/>
</dbReference>
<feature type="region of interest" description="Disordered" evidence="2">
    <location>
        <begin position="24"/>
        <end position="57"/>
    </location>
</feature>
<dbReference type="OrthoDB" id="49009at2759"/>
<accession>A0A1Z5KMJ7</accession>
<dbReference type="EMBL" id="BDSP01000259">
    <property type="protein sequence ID" value="GAX27553.1"/>
    <property type="molecule type" value="Genomic_DNA"/>
</dbReference>
<dbReference type="PANTHER" id="PTHR22957">
    <property type="entry name" value="TBC1 DOMAIN FAMILY MEMBER GTPASE-ACTIVATING PROTEIN"/>
    <property type="match status" value="1"/>
</dbReference>
<gene>
    <name evidence="4" type="ORF">FisN_13Hh361</name>
</gene>
<feature type="domain" description="Rab-GAP TBC" evidence="3">
    <location>
        <begin position="80"/>
        <end position="268"/>
    </location>
</feature>
<feature type="compositionally biased region" description="Low complexity" evidence="2">
    <location>
        <begin position="46"/>
        <end position="55"/>
    </location>
</feature>
<dbReference type="GO" id="GO:0005096">
    <property type="term" value="F:GTPase activator activity"/>
    <property type="evidence" value="ECO:0007669"/>
    <property type="project" value="UniProtKB-KW"/>
</dbReference>
<organism evidence="4 5">
    <name type="scientific">Fistulifera solaris</name>
    <name type="common">Oleaginous diatom</name>
    <dbReference type="NCBI Taxonomy" id="1519565"/>
    <lineage>
        <taxon>Eukaryota</taxon>
        <taxon>Sar</taxon>
        <taxon>Stramenopiles</taxon>
        <taxon>Ochrophyta</taxon>
        <taxon>Bacillariophyta</taxon>
        <taxon>Bacillariophyceae</taxon>
        <taxon>Bacillariophycidae</taxon>
        <taxon>Naviculales</taxon>
        <taxon>Naviculaceae</taxon>
        <taxon>Fistulifera</taxon>
    </lineage>
</organism>
<keyword evidence="1" id="KW-0343">GTPase activation</keyword>
<dbReference type="Pfam" id="PF00566">
    <property type="entry name" value="RabGAP-TBC"/>
    <property type="match status" value="1"/>
</dbReference>
<dbReference type="PANTHER" id="PTHR22957:SF337">
    <property type="entry name" value="TBC1 DOMAIN FAMILY MEMBER 5"/>
    <property type="match status" value="1"/>
</dbReference>
<evidence type="ECO:0000313" key="4">
    <source>
        <dbReference type="EMBL" id="GAX27553.1"/>
    </source>
</evidence>
<dbReference type="InParanoid" id="A0A1Z5KMJ7"/>
<dbReference type="AlphaFoldDB" id="A0A1Z5KMJ7"/>
<dbReference type="InterPro" id="IPR000195">
    <property type="entry name" value="Rab-GAP-TBC_dom"/>
</dbReference>
<protein>
    <recommendedName>
        <fullName evidence="3">Rab-GAP TBC domain-containing protein</fullName>
    </recommendedName>
</protein>
<dbReference type="InterPro" id="IPR035969">
    <property type="entry name" value="Rab-GAP_TBC_sf"/>
</dbReference>
<comment type="caution">
    <text evidence="4">The sequence shown here is derived from an EMBL/GenBank/DDBJ whole genome shotgun (WGS) entry which is preliminary data.</text>
</comment>
<feature type="compositionally biased region" description="Basic and acidic residues" evidence="2">
    <location>
        <begin position="36"/>
        <end position="45"/>
    </location>
</feature>
<evidence type="ECO:0000256" key="2">
    <source>
        <dbReference type="SAM" id="MobiDB-lite"/>
    </source>
</evidence>
<keyword evidence="5" id="KW-1185">Reference proteome</keyword>